<comment type="caution">
    <text evidence="2">The sequence shown here is derived from an EMBL/GenBank/DDBJ whole genome shotgun (WGS) entry which is preliminary data.</text>
</comment>
<organism evidence="2 3">
    <name type="scientific">Tsukamurella sputi</name>
    <dbReference type="NCBI Taxonomy" id="2591848"/>
    <lineage>
        <taxon>Bacteria</taxon>
        <taxon>Bacillati</taxon>
        <taxon>Actinomycetota</taxon>
        <taxon>Actinomycetes</taxon>
        <taxon>Mycobacteriales</taxon>
        <taxon>Tsukamurellaceae</taxon>
        <taxon>Tsukamurella</taxon>
    </lineage>
</organism>
<proteinExistence type="predicted"/>
<dbReference type="GO" id="GO:0003677">
    <property type="term" value="F:DNA binding"/>
    <property type="evidence" value="ECO:0007669"/>
    <property type="project" value="InterPro"/>
</dbReference>
<accession>A0A5C5RMK0</accession>
<dbReference type="AlphaFoldDB" id="A0A5C5RMK0"/>
<evidence type="ECO:0000313" key="2">
    <source>
        <dbReference type="EMBL" id="TWS23421.1"/>
    </source>
</evidence>
<reference evidence="2 3" key="2">
    <citation type="submission" date="2019-08" db="EMBL/GenBank/DDBJ databases">
        <title>Tsukamurella conjunctivitidis sp. nov., Tsukamurella assacharolytica sp. nov. and Tsukamurella sputae sp. nov. isolated from patients with conjunctivitis, bacteraemia (lymphoma) and respiratory infection (sputum) in Hong Kong.</title>
        <authorList>
            <person name="Fok K.M.N."/>
            <person name="Fong J.Y.H."/>
        </authorList>
    </citation>
    <scope>NUCLEOTIDE SEQUENCE [LARGE SCALE GENOMIC DNA]</scope>
    <source>
        <strain evidence="2 3">HKU70</strain>
    </source>
</reference>
<dbReference type="InterPro" id="IPR036894">
    <property type="entry name" value="YbaB-like_sf"/>
</dbReference>
<evidence type="ECO:0000313" key="3">
    <source>
        <dbReference type="Proteomes" id="UP000319792"/>
    </source>
</evidence>
<sequence length="154" mass="16091">MPSGGDHRRVAPPGGVGARRRRCGRGARHAATGTGRGGRGGGRGRGRHLAAEGVMNAEMDRIEARAHEQLRVLRRASTELDEVRVAVSSPDGAIRVELDGVCALVGLTLTPAACASDGAVLGRRIVDVCAVAAREVQARRAAVMERFHAEFAPG</sequence>
<keyword evidence="3" id="KW-1185">Reference proteome</keyword>
<feature type="compositionally biased region" description="Basic residues" evidence="1">
    <location>
        <begin position="18"/>
        <end position="28"/>
    </location>
</feature>
<dbReference type="Pfam" id="PF02575">
    <property type="entry name" value="YbaB_DNA_bd"/>
    <property type="match status" value="1"/>
</dbReference>
<reference evidence="2 3" key="1">
    <citation type="submission" date="2019-06" db="EMBL/GenBank/DDBJ databases">
        <authorList>
            <person name="Teng J.L.L."/>
            <person name="Lee H.H."/>
            <person name="Lau S.K.P."/>
            <person name="Woo P.C.Y."/>
        </authorList>
    </citation>
    <scope>NUCLEOTIDE SEQUENCE [LARGE SCALE GENOMIC DNA]</scope>
    <source>
        <strain evidence="2 3">HKU70</strain>
    </source>
</reference>
<dbReference type="Gene3D" id="3.30.1310.10">
    <property type="entry name" value="Nucleoid-associated protein YbaB-like domain"/>
    <property type="match status" value="1"/>
</dbReference>
<dbReference type="Proteomes" id="UP000319792">
    <property type="component" value="Unassembled WGS sequence"/>
</dbReference>
<evidence type="ECO:0000256" key="1">
    <source>
        <dbReference type="SAM" id="MobiDB-lite"/>
    </source>
</evidence>
<gene>
    <name evidence="2" type="ORF">FK268_14115</name>
</gene>
<dbReference type="EMBL" id="VIGV01000004">
    <property type="protein sequence ID" value="TWS23421.1"/>
    <property type="molecule type" value="Genomic_DNA"/>
</dbReference>
<feature type="region of interest" description="Disordered" evidence="1">
    <location>
        <begin position="1"/>
        <end position="47"/>
    </location>
</feature>
<dbReference type="InterPro" id="IPR004401">
    <property type="entry name" value="YbaB/EbfC"/>
</dbReference>
<protein>
    <submittedName>
        <fullName evidence="2">YbaB/EbfC family nucleoid-associated protein</fullName>
    </submittedName>
</protein>
<name>A0A5C5RMK0_9ACTN</name>